<accession>C8VZ47</accession>
<dbReference type="InterPro" id="IPR029063">
    <property type="entry name" value="SAM-dependent_MTases_sf"/>
</dbReference>
<reference evidence="1 2" key="1">
    <citation type="journal article" date="2009" name="Stand. Genomic Sci.">
        <title>Complete genome sequence of Desulfotomaculum acetoxidans type strain (5575).</title>
        <authorList>
            <person name="Spring S."/>
            <person name="Lapidus A."/>
            <person name="Schroder M."/>
            <person name="Gleim D."/>
            <person name="Sims D."/>
            <person name="Meincke L."/>
            <person name="Glavina Del Rio T."/>
            <person name="Tice H."/>
            <person name="Copeland A."/>
            <person name="Cheng J.F."/>
            <person name="Lucas S."/>
            <person name="Chen F."/>
            <person name="Nolan M."/>
            <person name="Bruce D."/>
            <person name="Goodwin L."/>
            <person name="Pitluck S."/>
            <person name="Ivanova N."/>
            <person name="Mavromatis K."/>
            <person name="Mikhailova N."/>
            <person name="Pati A."/>
            <person name="Chen A."/>
            <person name="Palaniappan K."/>
            <person name="Land M."/>
            <person name="Hauser L."/>
            <person name="Chang Y.J."/>
            <person name="Jeffries C.D."/>
            <person name="Chain P."/>
            <person name="Saunders E."/>
            <person name="Brettin T."/>
            <person name="Detter J.C."/>
            <person name="Goker M."/>
            <person name="Bristow J."/>
            <person name="Eisen J.A."/>
            <person name="Markowitz V."/>
            <person name="Hugenholtz P."/>
            <person name="Kyrpides N.C."/>
            <person name="Klenk H.P."/>
            <person name="Han C."/>
        </authorList>
    </citation>
    <scope>NUCLEOTIDE SEQUENCE [LARGE SCALE GENOMIC DNA]</scope>
    <source>
        <strain evidence="2">ATCC 49208 / DSM 771 / VKM B-1644</strain>
    </source>
</reference>
<dbReference type="KEGG" id="dae:Dtox_2129"/>
<evidence type="ECO:0008006" key="3">
    <source>
        <dbReference type="Google" id="ProtNLM"/>
    </source>
</evidence>
<dbReference type="SUPFAM" id="SSF53335">
    <property type="entry name" value="S-adenosyl-L-methionine-dependent methyltransferases"/>
    <property type="match status" value="1"/>
</dbReference>
<dbReference type="STRING" id="485916.Dtox_2129"/>
<protein>
    <recommendedName>
        <fullName evidence="3">SAM-dependent methyltransferase</fullName>
    </recommendedName>
</protein>
<organism evidence="1 2">
    <name type="scientific">Desulfofarcimen acetoxidans (strain ATCC 49208 / DSM 771 / KCTC 5769 / VKM B-1644 / 5575)</name>
    <name type="common">Desulfotomaculum acetoxidans</name>
    <dbReference type="NCBI Taxonomy" id="485916"/>
    <lineage>
        <taxon>Bacteria</taxon>
        <taxon>Bacillati</taxon>
        <taxon>Bacillota</taxon>
        <taxon>Clostridia</taxon>
        <taxon>Eubacteriales</taxon>
        <taxon>Peptococcaceae</taxon>
        <taxon>Desulfofarcimen</taxon>
    </lineage>
</organism>
<dbReference type="EMBL" id="CP001720">
    <property type="protein sequence ID" value="ACV62957.1"/>
    <property type="molecule type" value="Genomic_DNA"/>
</dbReference>
<gene>
    <name evidence="1" type="ordered locus">Dtox_2129</name>
</gene>
<proteinExistence type="predicted"/>
<dbReference type="Pfam" id="PF04445">
    <property type="entry name" value="SAM_MT"/>
    <property type="match status" value="1"/>
</dbReference>
<dbReference type="CDD" id="cd02440">
    <property type="entry name" value="AdoMet_MTases"/>
    <property type="match status" value="1"/>
</dbReference>
<dbReference type="PANTHER" id="PTHR36112:SF1">
    <property type="entry name" value="RIBOSOMAL RNA SMALL SUBUNIT METHYLTRANSFERASE J"/>
    <property type="match status" value="1"/>
</dbReference>
<dbReference type="InterPro" id="IPR007536">
    <property type="entry name" value="16SrRNA_methylTrfase_J"/>
</dbReference>
<dbReference type="Gene3D" id="3.40.50.150">
    <property type="entry name" value="Vaccinia Virus protein VP39"/>
    <property type="match status" value="1"/>
</dbReference>
<sequence length="247" mass="27560">MLLAERFCKELGYPLVPREKLSLPALIDKYQVAGVIVAAPDKVFYYTGEEEFFFHPNMAAVRIKDIRSGKTDQMVKAMDLRPGDSVLDCTLGFGADAIVSAFVTGTSGTVLGLEVSPVIAALVRYGIKNYNFKSKLLSSTMRNITVINASHYEYLLQTAANSFDIVYFDPMFRQPKYKSSNMTPLRKLADLSPLNRDVLVEALRVARKRVVVKERRGSSEFARLGIDRIEGGKYAPVVYGVKNKDND</sequence>
<dbReference type="eggNOG" id="COG0742">
    <property type="taxonomic scope" value="Bacteria"/>
</dbReference>
<dbReference type="AlphaFoldDB" id="C8VZ47"/>
<evidence type="ECO:0000313" key="1">
    <source>
        <dbReference type="EMBL" id="ACV62957.1"/>
    </source>
</evidence>
<dbReference type="HOGENOM" id="CLU_093128_0_0_9"/>
<dbReference type="PANTHER" id="PTHR36112">
    <property type="entry name" value="RIBOSOMAL RNA SMALL SUBUNIT METHYLTRANSFERASE J"/>
    <property type="match status" value="1"/>
</dbReference>
<dbReference type="GO" id="GO:0008990">
    <property type="term" value="F:rRNA (guanine-N2-)-methyltransferase activity"/>
    <property type="evidence" value="ECO:0007669"/>
    <property type="project" value="InterPro"/>
</dbReference>
<keyword evidence="2" id="KW-1185">Reference proteome</keyword>
<dbReference type="Proteomes" id="UP000002217">
    <property type="component" value="Chromosome"/>
</dbReference>
<name>C8VZ47_DESAS</name>
<evidence type="ECO:0000313" key="2">
    <source>
        <dbReference type="Proteomes" id="UP000002217"/>
    </source>
</evidence>